<keyword evidence="2" id="KW-1185">Reference proteome</keyword>
<reference evidence="1 2" key="1">
    <citation type="journal article" date="2021" name="BMC Biol.">
        <title>Horizontally acquired antibacterial genes associated with adaptive radiation of ladybird beetles.</title>
        <authorList>
            <person name="Li H.S."/>
            <person name="Tang X.F."/>
            <person name="Huang Y.H."/>
            <person name="Xu Z.Y."/>
            <person name="Chen M.L."/>
            <person name="Du X.Y."/>
            <person name="Qiu B.Y."/>
            <person name="Chen P.T."/>
            <person name="Zhang W."/>
            <person name="Slipinski A."/>
            <person name="Escalona H.E."/>
            <person name="Waterhouse R.M."/>
            <person name="Zwick A."/>
            <person name="Pang H."/>
        </authorList>
    </citation>
    <scope>NUCLEOTIDE SEQUENCE [LARGE SCALE GENOMIC DNA]</scope>
    <source>
        <strain evidence="1">SYSU2018</strain>
    </source>
</reference>
<proteinExistence type="predicted"/>
<gene>
    <name evidence="1" type="ORF">HHI36_005207</name>
</gene>
<sequence length="94" mass="10545">MEARSAGPHPKGWNEGDKAFRPLCMIDTAGKLYEHVLVARLKRELESQEGLAEFPVRLQARTISGNCSESTGPHCTWSIERLAHQPEVVRPCDF</sequence>
<organism evidence="1 2">
    <name type="scientific">Cryptolaemus montrouzieri</name>
    <dbReference type="NCBI Taxonomy" id="559131"/>
    <lineage>
        <taxon>Eukaryota</taxon>
        <taxon>Metazoa</taxon>
        <taxon>Ecdysozoa</taxon>
        <taxon>Arthropoda</taxon>
        <taxon>Hexapoda</taxon>
        <taxon>Insecta</taxon>
        <taxon>Pterygota</taxon>
        <taxon>Neoptera</taxon>
        <taxon>Endopterygota</taxon>
        <taxon>Coleoptera</taxon>
        <taxon>Polyphaga</taxon>
        <taxon>Cucujiformia</taxon>
        <taxon>Coccinelloidea</taxon>
        <taxon>Coccinellidae</taxon>
        <taxon>Scymninae</taxon>
        <taxon>Scymnini</taxon>
        <taxon>Cryptolaemus</taxon>
    </lineage>
</organism>
<evidence type="ECO:0000313" key="2">
    <source>
        <dbReference type="Proteomes" id="UP001516400"/>
    </source>
</evidence>
<dbReference type="Proteomes" id="UP001516400">
    <property type="component" value="Unassembled WGS sequence"/>
</dbReference>
<evidence type="ECO:0000313" key="1">
    <source>
        <dbReference type="EMBL" id="KAL3282004.1"/>
    </source>
</evidence>
<dbReference type="AlphaFoldDB" id="A0ABD2NTQ6"/>
<name>A0ABD2NTQ6_9CUCU</name>
<comment type="caution">
    <text evidence="1">The sequence shown here is derived from an EMBL/GenBank/DDBJ whole genome shotgun (WGS) entry which is preliminary data.</text>
</comment>
<dbReference type="EMBL" id="JABFTP020000144">
    <property type="protein sequence ID" value="KAL3282004.1"/>
    <property type="molecule type" value="Genomic_DNA"/>
</dbReference>
<protein>
    <submittedName>
        <fullName evidence="1">Uncharacterized protein</fullName>
    </submittedName>
</protein>
<accession>A0ABD2NTQ6</accession>